<reference evidence="3 4" key="1">
    <citation type="journal article" date="2017" name="PLoS Biol.">
        <title>The sea cucumber genome provides insights into morphological evolution and visceral regeneration.</title>
        <authorList>
            <person name="Zhang X."/>
            <person name="Sun L."/>
            <person name="Yuan J."/>
            <person name="Sun Y."/>
            <person name="Gao Y."/>
            <person name="Zhang L."/>
            <person name="Li S."/>
            <person name="Dai H."/>
            <person name="Hamel J.F."/>
            <person name="Liu C."/>
            <person name="Yu Y."/>
            <person name="Liu S."/>
            <person name="Lin W."/>
            <person name="Guo K."/>
            <person name="Jin S."/>
            <person name="Xu P."/>
            <person name="Storey K.B."/>
            <person name="Huan P."/>
            <person name="Zhang T."/>
            <person name="Zhou Y."/>
            <person name="Zhang J."/>
            <person name="Lin C."/>
            <person name="Li X."/>
            <person name="Xing L."/>
            <person name="Huo D."/>
            <person name="Sun M."/>
            <person name="Wang L."/>
            <person name="Mercier A."/>
            <person name="Li F."/>
            <person name="Yang H."/>
            <person name="Xiang J."/>
        </authorList>
    </citation>
    <scope>NUCLEOTIDE SEQUENCE [LARGE SCALE GENOMIC DNA]</scope>
    <source>
        <strain evidence="3">Shaxun</strain>
        <tissue evidence="3">Muscle</tissue>
    </source>
</reference>
<keyword evidence="2" id="KW-0472">Membrane</keyword>
<name>A0A2G8LCQ2_STIJA</name>
<evidence type="ECO:0000256" key="2">
    <source>
        <dbReference type="SAM" id="Phobius"/>
    </source>
</evidence>
<keyword evidence="2" id="KW-0812">Transmembrane</keyword>
<sequence>MSYASINDPAGRPLGFNRTILPYTGNNEPNPCITIQNTGGRRIEIMAQSITGSSNICIDSQDGNKVCSASLYKCEQANGDSATYEFYCVGESCEADDVQMFFRFTVSPPSSEIDPELWCSDRDTSQYPLSLSPPLPPDRTIPPIRTTKTSSAETSHGIHLLSMVATFMLAMFMSFRYNK</sequence>
<feature type="transmembrane region" description="Helical" evidence="2">
    <location>
        <begin position="157"/>
        <end position="175"/>
    </location>
</feature>
<comment type="caution">
    <text evidence="3">The sequence shown here is derived from an EMBL/GenBank/DDBJ whole genome shotgun (WGS) entry which is preliminary data.</text>
</comment>
<protein>
    <submittedName>
        <fullName evidence="3">Uncharacterized protein</fullName>
    </submittedName>
</protein>
<evidence type="ECO:0000313" key="4">
    <source>
        <dbReference type="Proteomes" id="UP000230750"/>
    </source>
</evidence>
<dbReference type="EMBL" id="MRZV01000125">
    <property type="protein sequence ID" value="PIK58023.1"/>
    <property type="molecule type" value="Genomic_DNA"/>
</dbReference>
<dbReference type="OrthoDB" id="10054965at2759"/>
<feature type="compositionally biased region" description="Pro residues" evidence="1">
    <location>
        <begin position="131"/>
        <end position="140"/>
    </location>
</feature>
<proteinExistence type="predicted"/>
<accession>A0A2G8LCQ2</accession>
<dbReference type="PANTHER" id="PTHR39297">
    <property type="entry name" value="CUB DOMAIN-CONTAINING PROTEIN"/>
    <property type="match status" value="1"/>
</dbReference>
<evidence type="ECO:0000313" key="3">
    <source>
        <dbReference type="EMBL" id="PIK58023.1"/>
    </source>
</evidence>
<gene>
    <name evidence="3" type="ORF">BSL78_05059</name>
</gene>
<keyword evidence="4" id="KW-1185">Reference proteome</keyword>
<dbReference type="Proteomes" id="UP000230750">
    <property type="component" value="Unassembled WGS sequence"/>
</dbReference>
<keyword evidence="2" id="KW-1133">Transmembrane helix</keyword>
<dbReference type="AlphaFoldDB" id="A0A2G8LCQ2"/>
<evidence type="ECO:0000256" key="1">
    <source>
        <dbReference type="SAM" id="MobiDB-lite"/>
    </source>
</evidence>
<organism evidence="3 4">
    <name type="scientific">Stichopus japonicus</name>
    <name type="common">Sea cucumber</name>
    <dbReference type="NCBI Taxonomy" id="307972"/>
    <lineage>
        <taxon>Eukaryota</taxon>
        <taxon>Metazoa</taxon>
        <taxon>Echinodermata</taxon>
        <taxon>Eleutherozoa</taxon>
        <taxon>Echinozoa</taxon>
        <taxon>Holothuroidea</taxon>
        <taxon>Aspidochirotacea</taxon>
        <taxon>Aspidochirotida</taxon>
        <taxon>Stichopodidae</taxon>
        <taxon>Apostichopus</taxon>
    </lineage>
</organism>
<feature type="compositionally biased region" description="Low complexity" evidence="1">
    <location>
        <begin position="141"/>
        <end position="150"/>
    </location>
</feature>
<dbReference type="PANTHER" id="PTHR39297:SF1">
    <property type="entry name" value="CUB DOMAIN-CONTAINING PROTEIN"/>
    <property type="match status" value="1"/>
</dbReference>
<feature type="region of interest" description="Disordered" evidence="1">
    <location>
        <begin position="129"/>
        <end position="151"/>
    </location>
</feature>